<organism evidence="1 2">
    <name type="scientific">Phytohabitans kaempferiae</name>
    <dbReference type="NCBI Taxonomy" id="1620943"/>
    <lineage>
        <taxon>Bacteria</taxon>
        <taxon>Bacillati</taxon>
        <taxon>Actinomycetota</taxon>
        <taxon>Actinomycetes</taxon>
        <taxon>Micromonosporales</taxon>
        <taxon>Micromonosporaceae</taxon>
    </lineage>
</organism>
<gene>
    <name evidence="1" type="ORF">ACFFIA_19985</name>
</gene>
<dbReference type="SUPFAM" id="SSF54909">
    <property type="entry name" value="Dimeric alpha+beta barrel"/>
    <property type="match status" value="1"/>
</dbReference>
<accession>A0ABV6M5G6</accession>
<comment type="caution">
    <text evidence="1">The sequence shown here is derived from an EMBL/GenBank/DDBJ whole genome shotgun (WGS) entry which is preliminary data.</text>
</comment>
<evidence type="ECO:0000313" key="1">
    <source>
        <dbReference type="EMBL" id="MFC0529945.1"/>
    </source>
</evidence>
<protein>
    <submittedName>
        <fullName evidence="1">Uncharacterized protein</fullName>
    </submittedName>
</protein>
<dbReference type="InterPro" id="IPR011008">
    <property type="entry name" value="Dimeric_a/b-barrel"/>
</dbReference>
<evidence type="ECO:0000313" key="2">
    <source>
        <dbReference type="Proteomes" id="UP001589867"/>
    </source>
</evidence>
<dbReference type="Proteomes" id="UP001589867">
    <property type="component" value="Unassembled WGS sequence"/>
</dbReference>
<keyword evidence="2" id="KW-1185">Reference proteome</keyword>
<dbReference type="RefSeq" id="WP_377253020.1">
    <property type="nucleotide sequence ID" value="NZ_JBHLUH010000039.1"/>
</dbReference>
<sequence length="162" mass="17840">MRARLRRFREWVPLGWRAVVLLAIAGVAYAAGLVLAPSILVAAVAAQAIVARLTAERRQEQEVHVEKAILVVHSNPVPGREDEYNKWYDSEHVPEMLAVPGFVSAQRYVAHGTPEFRYLTIYEIEGPVTEALTALSAAKLSVSASLDQRVSVVPYVPHGRST</sequence>
<dbReference type="EMBL" id="JBHLUH010000039">
    <property type="protein sequence ID" value="MFC0529945.1"/>
    <property type="molecule type" value="Genomic_DNA"/>
</dbReference>
<name>A0ABV6M5G6_9ACTN</name>
<proteinExistence type="predicted"/>
<reference evidence="1 2" key="1">
    <citation type="submission" date="2024-09" db="EMBL/GenBank/DDBJ databases">
        <authorList>
            <person name="Sun Q."/>
            <person name="Mori K."/>
        </authorList>
    </citation>
    <scope>NUCLEOTIDE SEQUENCE [LARGE SCALE GENOMIC DNA]</scope>
    <source>
        <strain evidence="1 2">TBRC 3947</strain>
    </source>
</reference>